<organism evidence="2 3">
    <name type="scientific">Rhizophagus irregularis</name>
    <dbReference type="NCBI Taxonomy" id="588596"/>
    <lineage>
        <taxon>Eukaryota</taxon>
        <taxon>Fungi</taxon>
        <taxon>Fungi incertae sedis</taxon>
        <taxon>Mucoromycota</taxon>
        <taxon>Glomeromycotina</taxon>
        <taxon>Glomeromycetes</taxon>
        <taxon>Glomerales</taxon>
        <taxon>Glomeraceae</taxon>
        <taxon>Rhizophagus</taxon>
    </lineage>
</organism>
<comment type="caution">
    <text evidence="2">The sequence shown here is derived from an EMBL/GenBank/DDBJ whole genome shotgun (WGS) entry which is preliminary data.</text>
</comment>
<sequence>MTFTRSQLKVHFQKYQNLYQKCWNEEPKSRPDIEEKRENSDNGFIKPEIDKNNITILSPEIKKEKVVVDEKIGQKRVNKEELSRGTISSEGSEDSSESENGETILEGKKQIIIEEAKEEANGQDVDVIEIALIPNII</sequence>
<feature type="compositionally biased region" description="Acidic residues" evidence="1">
    <location>
        <begin position="91"/>
        <end position="100"/>
    </location>
</feature>
<feature type="region of interest" description="Disordered" evidence="1">
    <location>
        <begin position="26"/>
        <end position="47"/>
    </location>
</feature>
<keyword evidence="3" id="KW-1185">Reference proteome</keyword>
<dbReference type="AlphaFoldDB" id="A0A2I1GN06"/>
<feature type="region of interest" description="Disordered" evidence="1">
    <location>
        <begin position="77"/>
        <end position="106"/>
    </location>
</feature>
<dbReference type="EMBL" id="LLXI01000596">
    <property type="protein sequence ID" value="PKY48022.1"/>
    <property type="molecule type" value="Genomic_DNA"/>
</dbReference>
<name>A0A2I1GN06_9GLOM</name>
<evidence type="ECO:0000313" key="2">
    <source>
        <dbReference type="EMBL" id="PKY48022.1"/>
    </source>
</evidence>
<accession>A0A2I1GN06</accession>
<proteinExistence type="predicted"/>
<dbReference type="Proteomes" id="UP000234323">
    <property type="component" value="Unassembled WGS sequence"/>
</dbReference>
<protein>
    <submittedName>
        <fullName evidence="2">Uncharacterized protein</fullName>
    </submittedName>
</protein>
<evidence type="ECO:0000256" key="1">
    <source>
        <dbReference type="SAM" id="MobiDB-lite"/>
    </source>
</evidence>
<gene>
    <name evidence="2" type="ORF">RhiirA4_463468</name>
</gene>
<evidence type="ECO:0000313" key="3">
    <source>
        <dbReference type="Proteomes" id="UP000234323"/>
    </source>
</evidence>
<reference evidence="2 3" key="1">
    <citation type="submission" date="2015-10" db="EMBL/GenBank/DDBJ databases">
        <title>Genome analyses suggest a sexual origin of heterokaryosis in a supposedly ancient asexual fungus.</title>
        <authorList>
            <person name="Ropars J."/>
            <person name="Sedzielewska K."/>
            <person name="Noel J."/>
            <person name="Charron P."/>
            <person name="Farinelli L."/>
            <person name="Marton T."/>
            <person name="Kruger M."/>
            <person name="Pelin A."/>
            <person name="Brachmann A."/>
            <person name="Corradi N."/>
        </authorList>
    </citation>
    <scope>NUCLEOTIDE SEQUENCE [LARGE SCALE GENOMIC DNA]</scope>
    <source>
        <strain evidence="2 3">A4</strain>
    </source>
</reference>
<feature type="compositionally biased region" description="Basic and acidic residues" evidence="1">
    <location>
        <begin position="26"/>
        <end position="40"/>
    </location>
</feature>